<gene>
    <name evidence="2" type="primary">Haus8</name>
    <name evidence="2" type="ORF">TURVEL_R07929</name>
</gene>
<evidence type="ECO:0000313" key="3">
    <source>
        <dbReference type="Proteomes" id="UP000582182"/>
    </source>
</evidence>
<accession>A0A7L3LX72</accession>
<dbReference type="OrthoDB" id="10050218at2759"/>
<protein>
    <submittedName>
        <fullName evidence="2">HAUS8 protein</fullName>
    </submittedName>
</protein>
<dbReference type="Proteomes" id="UP000582182">
    <property type="component" value="Unassembled WGS sequence"/>
</dbReference>
<sequence length="201" mass="23416">LESQALLLTYLRLKAEKSVAELEKKAEENLIALCRRKERLQEKLYKLKRKVLLQEREQKLEEALDKQVEVLAPLLPACEQFKEQYKVFAASLDACRCELPIKNIYIEGDKHIFLDNLQKELSITQELLAEIMPSDAEETAKASGVLQELEEVAQELGEDLQRRFTEVQNLSFEANKEVSLHNQRLCEEKHGLDVVKKWYFE</sequence>
<name>A0A7L3LX72_9CHAR</name>
<evidence type="ECO:0000313" key="2">
    <source>
        <dbReference type="EMBL" id="NXU58221.1"/>
    </source>
</evidence>
<comment type="caution">
    <text evidence="2">The sequence shown here is derived from an EMBL/GenBank/DDBJ whole genome shotgun (WGS) entry which is preliminary data.</text>
</comment>
<feature type="coiled-coil region" evidence="1">
    <location>
        <begin position="23"/>
        <end position="57"/>
    </location>
</feature>
<keyword evidence="1" id="KW-0175">Coiled coil</keyword>
<feature type="non-terminal residue" evidence="2">
    <location>
        <position position="201"/>
    </location>
</feature>
<feature type="non-terminal residue" evidence="2">
    <location>
        <position position="1"/>
    </location>
</feature>
<proteinExistence type="predicted"/>
<keyword evidence="3" id="KW-1185">Reference proteome</keyword>
<dbReference type="EMBL" id="VZTY01031403">
    <property type="protein sequence ID" value="NXU58221.1"/>
    <property type="molecule type" value="Genomic_DNA"/>
</dbReference>
<reference evidence="2 3" key="1">
    <citation type="submission" date="2019-09" db="EMBL/GenBank/DDBJ databases">
        <title>Bird 10,000 Genomes (B10K) Project - Family phase.</title>
        <authorList>
            <person name="Zhang G."/>
        </authorList>
    </citation>
    <scope>NUCLEOTIDE SEQUENCE [LARGE SCALE GENOMIC DNA]</scope>
    <source>
        <strain evidence="2">B10K-DU-029-46</strain>
    </source>
</reference>
<dbReference type="AlphaFoldDB" id="A0A7L3LX72"/>
<evidence type="ECO:0000256" key="1">
    <source>
        <dbReference type="SAM" id="Coils"/>
    </source>
</evidence>
<organism evidence="2 3">
    <name type="scientific">Turnix velox</name>
    <name type="common">Little buttonquail</name>
    <dbReference type="NCBI Taxonomy" id="2529409"/>
    <lineage>
        <taxon>Eukaryota</taxon>
        <taxon>Metazoa</taxon>
        <taxon>Chordata</taxon>
        <taxon>Craniata</taxon>
        <taxon>Vertebrata</taxon>
        <taxon>Euteleostomi</taxon>
        <taxon>Archelosauria</taxon>
        <taxon>Archosauria</taxon>
        <taxon>Dinosauria</taxon>
        <taxon>Saurischia</taxon>
        <taxon>Theropoda</taxon>
        <taxon>Coelurosauria</taxon>
        <taxon>Aves</taxon>
        <taxon>Neognathae</taxon>
        <taxon>Neoaves</taxon>
        <taxon>Charadriiformes</taxon>
        <taxon>Turnicidae</taxon>
        <taxon>Turnix</taxon>
    </lineage>
</organism>